<evidence type="ECO:0000259" key="1">
    <source>
        <dbReference type="PROSITE" id="PS50943"/>
    </source>
</evidence>
<dbReference type="InterPro" id="IPR001387">
    <property type="entry name" value="Cro/C1-type_HTH"/>
</dbReference>
<dbReference type="Gene3D" id="1.10.260.40">
    <property type="entry name" value="lambda repressor-like DNA-binding domains"/>
    <property type="match status" value="1"/>
</dbReference>
<dbReference type="PANTHER" id="PTHR47691">
    <property type="entry name" value="REGULATOR-RELATED"/>
    <property type="match status" value="1"/>
</dbReference>
<reference evidence="3" key="1">
    <citation type="journal article" date="2019" name="Int. J. Syst. Evol. Microbiol.">
        <title>The Global Catalogue of Microorganisms (GCM) 10K type strain sequencing project: providing services to taxonomists for standard genome sequencing and annotation.</title>
        <authorList>
            <consortium name="The Broad Institute Genomics Platform"/>
            <consortium name="The Broad Institute Genome Sequencing Center for Infectious Disease"/>
            <person name="Wu L."/>
            <person name="Ma J."/>
        </authorList>
    </citation>
    <scope>NUCLEOTIDE SEQUENCE [LARGE SCALE GENOMIC DNA]</scope>
    <source>
        <strain evidence="3">DFY41</strain>
    </source>
</reference>
<keyword evidence="2" id="KW-0547">Nucleotide-binding</keyword>
<keyword evidence="3" id="KW-1185">Reference proteome</keyword>
<evidence type="ECO:0000313" key="3">
    <source>
        <dbReference type="Proteomes" id="UP001596087"/>
    </source>
</evidence>
<dbReference type="Pfam" id="PF13401">
    <property type="entry name" value="AAA_22"/>
    <property type="match status" value="1"/>
</dbReference>
<dbReference type="InterPro" id="IPR058852">
    <property type="entry name" value="HTH_77"/>
</dbReference>
<dbReference type="CDD" id="cd00093">
    <property type="entry name" value="HTH_XRE"/>
    <property type="match status" value="1"/>
</dbReference>
<evidence type="ECO:0000313" key="2">
    <source>
        <dbReference type="EMBL" id="MFC5176508.1"/>
    </source>
</evidence>
<dbReference type="Proteomes" id="UP001596087">
    <property type="component" value="Unassembled WGS sequence"/>
</dbReference>
<comment type="caution">
    <text evidence="2">The sequence shown here is derived from an EMBL/GenBank/DDBJ whole genome shotgun (WGS) entry which is preliminary data.</text>
</comment>
<dbReference type="RefSeq" id="WP_378588886.1">
    <property type="nucleotide sequence ID" value="NZ_JBHSKD010000007.1"/>
</dbReference>
<dbReference type="SUPFAM" id="SSF48452">
    <property type="entry name" value="TPR-like"/>
    <property type="match status" value="1"/>
</dbReference>
<dbReference type="PROSITE" id="PS50943">
    <property type="entry name" value="HTH_CROC1"/>
    <property type="match status" value="1"/>
</dbReference>
<dbReference type="InterPro" id="IPR011990">
    <property type="entry name" value="TPR-like_helical_dom_sf"/>
</dbReference>
<proteinExistence type="predicted"/>
<dbReference type="PRINTS" id="PR00364">
    <property type="entry name" value="DISEASERSIST"/>
</dbReference>
<dbReference type="SUPFAM" id="SSF47413">
    <property type="entry name" value="lambda repressor-like DNA-binding domains"/>
    <property type="match status" value="1"/>
</dbReference>
<organism evidence="2 3">
    <name type="scientific">Nocardioides taihuensis</name>
    <dbReference type="NCBI Taxonomy" id="1835606"/>
    <lineage>
        <taxon>Bacteria</taxon>
        <taxon>Bacillati</taxon>
        <taxon>Actinomycetota</taxon>
        <taxon>Actinomycetes</taxon>
        <taxon>Propionibacteriales</taxon>
        <taxon>Nocardioidaceae</taxon>
        <taxon>Nocardioides</taxon>
    </lineage>
</organism>
<gene>
    <name evidence="2" type="ORF">ACFPGP_07480</name>
</gene>
<dbReference type="PANTHER" id="PTHR47691:SF3">
    <property type="entry name" value="HTH-TYPE TRANSCRIPTIONAL REGULATOR RV0890C-RELATED"/>
    <property type="match status" value="1"/>
</dbReference>
<dbReference type="EMBL" id="JBHSKD010000007">
    <property type="protein sequence ID" value="MFC5176508.1"/>
    <property type="molecule type" value="Genomic_DNA"/>
</dbReference>
<sequence length="740" mass="79081">MAGSETFAARLRRLREAAGLTQEELADRAGLSSKAVSLLERGERTKPYPHTVSSLADALGLPEDERAALVAAARGRTASATRAASYAGMPPTPLLGREQLLHEIAVLLQAGETRLLTLTGPGGVGKTRLAQALLAQQAGAWPAGEVFVPLAPVSSPDLALPTIAHALGLGDDGRDPGVMLAHHLTGRRMLLVLDNLEHLVPAVDHLAPLLELPGGPVVVATSRRPLRLRGEVEHAVPPLWTPQSAHPSAAAVLGSPAGRLFAQRAQAVSQGFEVTEDNAAEVAAICRQLAGIPLALEIAAARTRFLGTTQLLARIDRLMTEEGARDLDDRQRTLARTLDWSHDLLGADEQVVFARLSVFAGSFGLEAAEVVGGAGDDIDVLACLEQLVEHSLVTVDLPTGAGEARYRLLEPVRQYAAARLRAAGEEEATRLAHAQWYVALAEAAYPHIERGEQVEWLDLLRAENDNLRAAIAWSIGSGHPDLAVRFGWSLRMYWLHHDRREEGRLLLEQVPDRDAAPPVERARLLHVLSFCHYGFGGPHLALSREALDLFREAGDVVGEEYALGQLGFALLSEGDADGAREALEAALELSLARGDETQAGHLLNHLAAAALQVDDRPRAAELAERALGHARHTGERLAQQTALQILAQLAWADGDLPRARELFSDSLQHAVELSDDVNAAYCLRGLAVCDGEGGCSPEATQLFGEAATVLEAAGSPRFAWLMPEFEEAVSSASAGEPDDC</sequence>
<dbReference type="GO" id="GO:0005524">
    <property type="term" value="F:ATP binding"/>
    <property type="evidence" value="ECO:0007669"/>
    <property type="project" value="UniProtKB-KW"/>
</dbReference>
<dbReference type="SMART" id="SM00530">
    <property type="entry name" value="HTH_XRE"/>
    <property type="match status" value="1"/>
</dbReference>
<name>A0ABW0BGX6_9ACTN</name>
<keyword evidence="2" id="KW-0067">ATP-binding</keyword>
<feature type="domain" description="HTH cro/C1-type" evidence="1">
    <location>
        <begin position="11"/>
        <end position="66"/>
    </location>
</feature>
<dbReference type="Gene3D" id="3.40.50.300">
    <property type="entry name" value="P-loop containing nucleotide triphosphate hydrolases"/>
    <property type="match status" value="1"/>
</dbReference>
<dbReference type="InterPro" id="IPR049945">
    <property type="entry name" value="AAA_22"/>
</dbReference>
<dbReference type="Pfam" id="PF25872">
    <property type="entry name" value="HTH_77"/>
    <property type="match status" value="1"/>
</dbReference>
<dbReference type="InterPro" id="IPR010982">
    <property type="entry name" value="Lambda_DNA-bd_dom_sf"/>
</dbReference>
<dbReference type="Pfam" id="PF13560">
    <property type="entry name" value="HTH_31"/>
    <property type="match status" value="1"/>
</dbReference>
<protein>
    <submittedName>
        <fullName evidence="2">ATP-binding protein</fullName>
    </submittedName>
</protein>
<accession>A0ABW0BGX6</accession>
<dbReference type="InterPro" id="IPR027417">
    <property type="entry name" value="P-loop_NTPase"/>
</dbReference>
<dbReference type="SUPFAM" id="SSF52540">
    <property type="entry name" value="P-loop containing nucleoside triphosphate hydrolases"/>
    <property type="match status" value="1"/>
</dbReference>
<dbReference type="Gene3D" id="1.25.40.10">
    <property type="entry name" value="Tetratricopeptide repeat domain"/>
    <property type="match status" value="1"/>
</dbReference>